<protein>
    <recommendedName>
        <fullName evidence="4">HECT domain-containing protein</fullName>
    </recommendedName>
</protein>
<evidence type="ECO:0000256" key="3">
    <source>
        <dbReference type="SAM" id="MobiDB-lite"/>
    </source>
</evidence>
<dbReference type="PROSITE" id="PS50237">
    <property type="entry name" value="HECT"/>
    <property type="match status" value="1"/>
</dbReference>
<dbReference type="SUPFAM" id="SSF56204">
    <property type="entry name" value="Hect, E3 ligase catalytic domain"/>
    <property type="match status" value="1"/>
</dbReference>
<feature type="region of interest" description="Disordered" evidence="3">
    <location>
        <begin position="191"/>
        <end position="240"/>
    </location>
</feature>
<dbReference type="EMBL" id="VVIM01001156">
    <property type="protein sequence ID" value="KAB0790525.1"/>
    <property type="molecule type" value="Genomic_DNA"/>
</dbReference>
<keyword evidence="1 2" id="KW-0833">Ubl conjugation pathway</keyword>
<comment type="caution">
    <text evidence="2">Lacks conserved residue(s) required for the propagation of feature annotation.</text>
</comment>
<dbReference type="AlphaFoldDB" id="A0A5N3ZZN0"/>
<gene>
    <name evidence="5" type="ORF">PPYR_15074</name>
</gene>
<evidence type="ECO:0000259" key="4">
    <source>
        <dbReference type="PROSITE" id="PS50237"/>
    </source>
</evidence>
<accession>A0A5N3ZZN0</accession>
<reference evidence="5 6" key="1">
    <citation type="journal article" date="2018" name="Elife">
        <title>Firefly genomes illuminate parallel origins of bioluminescence in beetles.</title>
        <authorList>
            <person name="Fallon T.R."/>
            <person name="Lower S.E."/>
            <person name="Chang C.H."/>
            <person name="Bessho-Uehara M."/>
            <person name="Martin G.J."/>
            <person name="Bewick A.J."/>
            <person name="Behringer M."/>
            <person name="Debat H.J."/>
            <person name="Wong I."/>
            <person name="Day J.C."/>
            <person name="Suvorov A."/>
            <person name="Silva C.J."/>
            <person name="Stanger-Hall K.F."/>
            <person name="Hall D.W."/>
            <person name="Schmitz R.J."/>
            <person name="Nelson D.R."/>
            <person name="Lewis S.M."/>
            <person name="Shigenobu S."/>
            <person name="Bybee S.M."/>
            <person name="Larracuente A.M."/>
            <person name="Oba Y."/>
            <person name="Weng J.K."/>
        </authorList>
    </citation>
    <scope>NUCLEOTIDE SEQUENCE [LARGE SCALE GENOMIC DNA]</scope>
    <source>
        <strain evidence="5">1611_PpyrPB1</strain>
        <tissue evidence="5">Whole body</tissue>
    </source>
</reference>
<evidence type="ECO:0000313" key="5">
    <source>
        <dbReference type="EMBL" id="KAB0790525.1"/>
    </source>
</evidence>
<dbReference type="Gene3D" id="3.90.1750.10">
    <property type="entry name" value="Hect, E3 ligase catalytic domains"/>
    <property type="match status" value="1"/>
</dbReference>
<dbReference type="Pfam" id="PF00632">
    <property type="entry name" value="HECT"/>
    <property type="match status" value="1"/>
</dbReference>
<dbReference type="GO" id="GO:0009966">
    <property type="term" value="P:regulation of signal transduction"/>
    <property type="evidence" value="ECO:0007669"/>
    <property type="project" value="UniProtKB-ARBA"/>
</dbReference>
<evidence type="ECO:0000256" key="1">
    <source>
        <dbReference type="ARBA" id="ARBA00022786"/>
    </source>
</evidence>
<proteinExistence type="predicted"/>
<keyword evidence="6" id="KW-1185">Reference proteome</keyword>
<dbReference type="GO" id="GO:0004842">
    <property type="term" value="F:ubiquitin-protein transferase activity"/>
    <property type="evidence" value="ECO:0007669"/>
    <property type="project" value="InterPro"/>
</dbReference>
<sequence length="673" mass="76559">MERNITSNSVGSILRAINTVAYNPTPEEQTSSSLQNLLAVTRQSFRPNRSLETPKRGRKSSNTYKRRIFLMKLAHCDFLPAIHEQKFLNKRGLGQAGPISIKRSWPSSRIKDEIVQAFPNSIRDLLRMSDFTLAKCDRQKMLIHLELPERFNGLDLELQLGNGMLILIPNHDFPNNLPILEKENQSPVSFNDSEYDSDFELPSSKRPSRERRSLMPDTAVSNLELSPSTRPSRERRSHIPATAVSNLELSPSIRPSRERQFLMSATTVSDISNFSGGITLPEASILPVAGSSSSSTSLLQDVLETTHTEEWTYDIFTQSEVVFPTLQEDADTQLVDVKRQDVIDVMFSIYQNEGIGCKKLSVQFVDEKGVDGGGLTVELFTIFWNEIFASHTYFKGNDVLVPYIPLHKLRKLKGDFKILGRILGHMMLLTGTFPNKLAIYTFTGLSLKTEDYSQHKNILLQDFLLLLTIAERKLVKKALHSFTELSEAEIGRLTSLFSTNNMLDIPRECDIEEQIITIAEKVIIKDTAELYAEMRVGLQPRILEFLNNVPLDDIIQIWSSKQPTAEKVMNVLKLTVEHPNNIEEQTFFYFQNYVGSLPMHRLSKFLLFATASIHMPEDISVSFHNYIGVARRPIVHTCSRSIELGLGYESQQNFDSEMNLYLDDVTSYEYDQM</sequence>
<dbReference type="InParanoid" id="A0A5N3ZZN0"/>
<dbReference type="OrthoDB" id="6780967at2759"/>
<feature type="domain" description="HECT" evidence="4">
    <location>
        <begin position="352"/>
        <end position="388"/>
    </location>
</feature>
<dbReference type="InterPro" id="IPR000569">
    <property type="entry name" value="HECT_dom"/>
</dbReference>
<evidence type="ECO:0000313" key="6">
    <source>
        <dbReference type="Proteomes" id="UP000327044"/>
    </source>
</evidence>
<dbReference type="Proteomes" id="UP000327044">
    <property type="component" value="Unassembled WGS sequence"/>
</dbReference>
<comment type="caution">
    <text evidence="5">The sequence shown here is derived from an EMBL/GenBank/DDBJ whole genome shotgun (WGS) entry which is preliminary data.</text>
</comment>
<name>A0A5N3ZZN0_PHOPY</name>
<evidence type="ECO:0000256" key="2">
    <source>
        <dbReference type="PROSITE-ProRule" id="PRU00104"/>
    </source>
</evidence>
<organism evidence="5 6">
    <name type="scientific">Photinus pyralis</name>
    <name type="common">Common eastern firefly</name>
    <name type="synonym">Lampyris pyralis</name>
    <dbReference type="NCBI Taxonomy" id="7054"/>
    <lineage>
        <taxon>Eukaryota</taxon>
        <taxon>Metazoa</taxon>
        <taxon>Ecdysozoa</taxon>
        <taxon>Arthropoda</taxon>
        <taxon>Hexapoda</taxon>
        <taxon>Insecta</taxon>
        <taxon>Pterygota</taxon>
        <taxon>Neoptera</taxon>
        <taxon>Endopterygota</taxon>
        <taxon>Coleoptera</taxon>
        <taxon>Polyphaga</taxon>
        <taxon>Elateriformia</taxon>
        <taxon>Elateroidea</taxon>
        <taxon>Lampyridae</taxon>
        <taxon>Lampyrinae</taxon>
        <taxon>Photinus</taxon>
    </lineage>
</organism>
<dbReference type="InterPro" id="IPR035983">
    <property type="entry name" value="Hect_E3_ubiquitin_ligase"/>
</dbReference>